<gene>
    <name evidence="1" type="ORF">NCTC12858_01110</name>
</gene>
<name>A0A2X4PLK8_9PORP</name>
<dbReference type="Proteomes" id="UP000249300">
    <property type="component" value="Chromosome 1"/>
</dbReference>
<proteinExistence type="predicted"/>
<dbReference type="AlphaFoldDB" id="A0A2X4PLK8"/>
<reference evidence="1 2" key="1">
    <citation type="submission" date="2018-06" db="EMBL/GenBank/DDBJ databases">
        <authorList>
            <consortium name="Pathogen Informatics"/>
            <person name="Doyle S."/>
        </authorList>
    </citation>
    <scope>NUCLEOTIDE SEQUENCE [LARGE SCALE GENOMIC DNA]</scope>
    <source>
        <strain evidence="1 2">NCTC12858</strain>
    </source>
</reference>
<evidence type="ECO:0000313" key="1">
    <source>
        <dbReference type="EMBL" id="SQH73265.1"/>
    </source>
</evidence>
<organism evidence="1 2">
    <name type="scientific">Porphyromonas crevioricanis</name>
    <dbReference type="NCBI Taxonomy" id="393921"/>
    <lineage>
        <taxon>Bacteria</taxon>
        <taxon>Pseudomonadati</taxon>
        <taxon>Bacteroidota</taxon>
        <taxon>Bacteroidia</taxon>
        <taxon>Bacteroidales</taxon>
        <taxon>Porphyromonadaceae</taxon>
        <taxon>Porphyromonas</taxon>
    </lineage>
</organism>
<evidence type="ECO:0000313" key="2">
    <source>
        <dbReference type="Proteomes" id="UP000249300"/>
    </source>
</evidence>
<accession>A0A2X4PLK8</accession>
<dbReference type="KEGG" id="pcre:NCTC12858_01110"/>
<keyword evidence="2" id="KW-1185">Reference proteome</keyword>
<dbReference type="EMBL" id="LS483447">
    <property type="protein sequence ID" value="SQH73265.1"/>
    <property type="molecule type" value="Genomic_DNA"/>
</dbReference>
<protein>
    <submittedName>
        <fullName evidence="1">Uncharacterized protein</fullName>
    </submittedName>
</protein>
<sequence>MKERFNEQARGAKKLPSYQVILGKKVEREKFPRYEKNIMFSSYLVYA</sequence>